<evidence type="ECO:0000256" key="4">
    <source>
        <dbReference type="ARBA" id="ARBA00022840"/>
    </source>
</evidence>
<dbReference type="CDD" id="cd18787">
    <property type="entry name" value="SF2_C_DEAD"/>
    <property type="match status" value="1"/>
</dbReference>
<dbReference type="SMART" id="SM00487">
    <property type="entry name" value="DEXDc"/>
    <property type="match status" value="1"/>
</dbReference>
<comment type="similarity">
    <text evidence="5">Belongs to the DEAD box helicase family. DbpA subfamily.</text>
</comment>
<dbReference type="PANTHER" id="PTHR47959">
    <property type="entry name" value="ATP-DEPENDENT RNA HELICASE RHLE-RELATED"/>
    <property type="match status" value="1"/>
</dbReference>
<accession>A0ABS6EA90</accession>
<keyword evidence="3 5" id="KW-0347">Helicase</keyword>
<evidence type="ECO:0000256" key="3">
    <source>
        <dbReference type="ARBA" id="ARBA00022806"/>
    </source>
</evidence>
<dbReference type="PROSITE" id="PS51194">
    <property type="entry name" value="HELICASE_CTER"/>
    <property type="match status" value="1"/>
</dbReference>
<dbReference type="HAMAP" id="MF_00965">
    <property type="entry name" value="DEAD_helicase_DbpA"/>
    <property type="match status" value="1"/>
</dbReference>
<feature type="domain" description="Helicase C-terminal" evidence="8">
    <location>
        <begin position="270"/>
        <end position="415"/>
    </location>
</feature>
<evidence type="ECO:0000256" key="2">
    <source>
        <dbReference type="ARBA" id="ARBA00022801"/>
    </source>
</evidence>
<protein>
    <recommendedName>
        <fullName evidence="5">ATP-dependent RNA helicase DbpA</fullName>
        <ecNumber evidence="5">3.6.4.13</ecNumber>
    </recommendedName>
</protein>
<keyword evidence="1 5" id="KW-0547">Nucleotide-binding</keyword>
<dbReference type="Pfam" id="PF00270">
    <property type="entry name" value="DEAD"/>
    <property type="match status" value="1"/>
</dbReference>
<dbReference type="InterPro" id="IPR011545">
    <property type="entry name" value="DEAD/DEAH_box_helicase_dom"/>
</dbReference>
<organism evidence="10 11">
    <name type="scientific">Tissierella simiarum</name>
    <dbReference type="NCBI Taxonomy" id="2841534"/>
    <lineage>
        <taxon>Bacteria</taxon>
        <taxon>Bacillati</taxon>
        <taxon>Bacillota</taxon>
        <taxon>Tissierellia</taxon>
        <taxon>Tissierellales</taxon>
        <taxon>Tissierellaceae</taxon>
        <taxon>Tissierella</taxon>
    </lineage>
</organism>
<sequence>MFYFSRIKPLLSNIYLYIKWYHIVYNIQTNRLKKERVDILNKKNFKDYNLSDEILKSVDLLGYKNLTKVQEETLPIILKGKDLVVKSQTGSGKTAAFAVPICESIYWDERSPQALVIVPTRELAMQVREEFFNIGRFKRLKIVEVYGKAPYGRQERELKERAHVVVGTPGRIIDHLERGNLRVDKIKYLVLDESDEMLNMGFLEQVENIIEKLPEERVNLLFSATMPEDIEELSKKYMNNPSYIEIESSSNTLDRIEQVRYNVEGIEKIELLKDITVVENPDNCIIFCNTRDDVNFVYNALMDENYSCDKIHGGMEQRDRTEVMEDFKMGKFRFLVATDVAARGIDVEDITHVINYDIPREVEPYIHRIGRTARKGKTGKAILLHDNYEEKYLKDILEYMGKDIKLVEPLTEEEVEKNNASFRKKMNEEREDIRIKGESLNEGILKLHINAGKKTKMRAGDVVGAICSIDGVNVEDIGIINIIDVSTFVEILNNKGDMVYKALQNTKIKGRVRNISIARR</sequence>
<keyword evidence="5" id="KW-0694">RNA-binding</keyword>
<evidence type="ECO:0000256" key="5">
    <source>
        <dbReference type="HAMAP-Rule" id="MF_00965"/>
    </source>
</evidence>
<dbReference type="PANTHER" id="PTHR47959:SF1">
    <property type="entry name" value="ATP-DEPENDENT RNA HELICASE DBPA"/>
    <property type="match status" value="1"/>
</dbReference>
<dbReference type="Pfam" id="PF00271">
    <property type="entry name" value="Helicase_C"/>
    <property type="match status" value="1"/>
</dbReference>
<dbReference type="InterPro" id="IPR050079">
    <property type="entry name" value="DEAD_box_RNA_helicase"/>
</dbReference>
<evidence type="ECO:0000256" key="6">
    <source>
        <dbReference type="PROSITE-ProRule" id="PRU00552"/>
    </source>
</evidence>
<reference evidence="10 11" key="1">
    <citation type="submission" date="2021-06" db="EMBL/GenBank/DDBJ databases">
        <authorList>
            <person name="Sun Q."/>
            <person name="Li D."/>
        </authorList>
    </citation>
    <scope>NUCLEOTIDE SEQUENCE [LARGE SCALE GENOMIC DNA]</scope>
    <source>
        <strain evidence="10 11">MSJ-40</strain>
    </source>
</reference>
<dbReference type="CDD" id="cd00268">
    <property type="entry name" value="DEADc"/>
    <property type="match status" value="1"/>
</dbReference>
<dbReference type="InterPro" id="IPR001650">
    <property type="entry name" value="Helicase_C-like"/>
</dbReference>
<dbReference type="InterPro" id="IPR005580">
    <property type="entry name" value="DbpA/CsdA_RNA-bd_dom"/>
</dbReference>
<dbReference type="GO" id="GO:0004386">
    <property type="term" value="F:helicase activity"/>
    <property type="evidence" value="ECO:0007669"/>
    <property type="project" value="UniProtKB-KW"/>
</dbReference>
<dbReference type="InterPro" id="IPR028619">
    <property type="entry name" value="DEAD_helicase_DbpA"/>
</dbReference>
<keyword evidence="5" id="KW-0690">Ribosome biogenesis</keyword>
<evidence type="ECO:0000313" key="10">
    <source>
        <dbReference type="EMBL" id="MBU5439844.1"/>
    </source>
</evidence>
<proteinExistence type="inferred from homology"/>
<comment type="subcellular location">
    <subcellularLocation>
        <location evidence="5">Cytoplasm</location>
    </subcellularLocation>
</comment>
<evidence type="ECO:0000256" key="1">
    <source>
        <dbReference type="ARBA" id="ARBA00022741"/>
    </source>
</evidence>
<dbReference type="PROSITE" id="PS51195">
    <property type="entry name" value="Q_MOTIF"/>
    <property type="match status" value="1"/>
</dbReference>
<dbReference type="EC" id="3.6.4.13" evidence="5"/>
<dbReference type="Proteomes" id="UP000749471">
    <property type="component" value="Unassembled WGS sequence"/>
</dbReference>
<feature type="domain" description="Helicase ATP-binding" evidence="7">
    <location>
        <begin position="74"/>
        <end position="244"/>
    </location>
</feature>
<evidence type="ECO:0000259" key="9">
    <source>
        <dbReference type="PROSITE" id="PS51195"/>
    </source>
</evidence>
<dbReference type="SMART" id="SM00490">
    <property type="entry name" value="HELICc"/>
    <property type="match status" value="1"/>
</dbReference>
<name>A0ABS6EA90_9FIRM</name>
<comment type="caution">
    <text evidence="10">The sequence shown here is derived from an EMBL/GenBank/DDBJ whole genome shotgun (WGS) entry which is preliminary data.</text>
</comment>
<dbReference type="InterPro" id="IPR044742">
    <property type="entry name" value="DEAD/DEAH_RhlB"/>
</dbReference>
<dbReference type="Pfam" id="PF03880">
    <property type="entry name" value="DbpA"/>
    <property type="match status" value="1"/>
</dbReference>
<comment type="function">
    <text evidence="5">DEAD-box RNA helicase involved in the assembly of the 50S ribosomal subunit. Has an RNA-dependent ATPase activity, which is specific for 23S rRNA, and a 3' to 5' RNA helicase activity that uses the energy of ATP hydrolysis to destabilize and unwind short rRNA duplexes.</text>
</comment>
<keyword evidence="5" id="KW-0963">Cytoplasm</keyword>
<keyword evidence="2 5" id="KW-0378">Hydrolase</keyword>
<evidence type="ECO:0000313" key="11">
    <source>
        <dbReference type="Proteomes" id="UP000749471"/>
    </source>
</evidence>
<feature type="short sequence motif" description="Q motif" evidence="6">
    <location>
        <begin position="43"/>
        <end position="71"/>
    </location>
</feature>
<dbReference type="InterPro" id="IPR014014">
    <property type="entry name" value="RNA_helicase_DEAD_Q_motif"/>
</dbReference>
<evidence type="ECO:0000259" key="7">
    <source>
        <dbReference type="PROSITE" id="PS51192"/>
    </source>
</evidence>
<feature type="region of interest" description="Involved in 23S rRNA binding" evidence="5">
    <location>
        <begin position="445"/>
        <end position="520"/>
    </location>
</feature>
<dbReference type="PROSITE" id="PS51192">
    <property type="entry name" value="HELICASE_ATP_BIND_1"/>
    <property type="match status" value="1"/>
</dbReference>
<keyword evidence="4 5" id="KW-0067">ATP-binding</keyword>
<evidence type="ECO:0000259" key="8">
    <source>
        <dbReference type="PROSITE" id="PS51194"/>
    </source>
</evidence>
<gene>
    <name evidence="5" type="primary">dbpA</name>
    <name evidence="10" type="ORF">KQI42_17655</name>
</gene>
<dbReference type="InterPro" id="IPR014001">
    <property type="entry name" value="Helicase_ATP-bd"/>
</dbReference>
<feature type="domain" description="DEAD-box RNA helicase Q" evidence="9">
    <location>
        <begin position="43"/>
        <end position="71"/>
    </location>
</feature>
<comment type="domain">
    <text evidence="5">Contains an N-terminal domain that binds non-specifically to RNA and a C-terminal domain that binds specifically and tightly to hairpin 92 of 23S rRNA.</text>
</comment>
<comment type="catalytic activity">
    <reaction evidence="5">
        <text>ATP + H2O = ADP + phosphate + H(+)</text>
        <dbReference type="Rhea" id="RHEA:13065"/>
        <dbReference type="ChEBI" id="CHEBI:15377"/>
        <dbReference type="ChEBI" id="CHEBI:15378"/>
        <dbReference type="ChEBI" id="CHEBI:30616"/>
        <dbReference type="ChEBI" id="CHEBI:43474"/>
        <dbReference type="ChEBI" id="CHEBI:456216"/>
        <dbReference type="EC" id="3.6.4.13"/>
    </reaction>
</comment>
<dbReference type="EMBL" id="JAHLPM010000020">
    <property type="protein sequence ID" value="MBU5439844.1"/>
    <property type="molecule type" value="Genomic_DNA"/>
</dbReference>
<keyword evidence="11" id="KW-1185">Reference proteome</keyword>